<dbReference type="Gene3D" id="2.30.30.290">
    <property type="entry name" value="YopX-like domains"/>
    <property type="match status" value="1"/>
</dbReference>
<dbReference type="Proteomes" id="UP000225069">
    <property type="component" value="Segment"/>
</dbReference>
<protein>
    <submittedName>
        <fullName evidence="2">Putative YopX protein</fullName>
    </submittedName>
</protein>
<dbReference type="InterPro" id="IPR019096">
    <property type="entry name" value="YopX_protein"/>
</dbReference>
<feature type="domain" description="YopX protein" evidence="1">
    <location>
        <begin position="8"/>
        <end position="161"/>
    </location>
</feature>
<reference evidence="2 3" key="1">
    <citation type="submission" date="2016-10" db="EMBL/GenBank/DDBJ databases">
        <title>Genome analysis of vB_CjeM_Los1, a virulent Campylobacter bacteriophage isolated in the Republic of Ireland.</title>
        <authorList>
            <person name="Coffey A."/>
            <person name="McAuliffe O."/>
            <person name="Bolton D."/>
        </authorList>
    </citation>
    <scope>NUCLEOTIDE SEQUENCE [LARGE SCALE GENOMIC DNA]</scope>
</reference>
<evidence type="ECO:0000313" key="2">
    <source>
        <dbReference type="EMBL" id="AOT25908.1"/>
    </source>
</evidence>
<dbReference type="EMBL" id="KX879627">
    <property type="protein sequence ID" value="AOT25908.1"/>
    <property type="molecule type" value="Genomic_DNA"/>
</dbReference>
<evidence type="ECO:0000259" key="1">
    <source>
        <dbReference type="Pfam" id="PF09643"/>
    </source>
</evidence>
<sequence length="176" mass="20863">MKLSEFDFRIWDNVEKKYIDRSSNTKLSNKYIIRCTEEGIRVSLVTIKSIFHDHGHDSFYKDVIVAKDRNSDDFKIELFTGFYDKNGKKIYEGDILEDEEFRGEQFYLITRNDIVYNILEIAIYRENIEGQFYKHKKNADISFLESIIPSNKYMEIVGNINNVNKDLLEETNESKS</sequence>
<evidence type="ECO:0000313" key="3">
    <source>
        <dbReference type="Proteomes" id="UP000225069"/>
    </source>
</evidence>
<keyword evidence="3" id="KW-1185">Reference proteome</keyword>
<gene>
    <name evidence="2" type="ORF">LOS1_00087</name>
</gene>
<dbReference type="SUPFAM" id="SSF159006">
    <property type="entry name" value="YopX-like"/>
    <property type="match status" value="1"/>
</dbReference>
<proteinExistence type="predicted"/>
<accession>A0A1D8EXH1</accession>
<organism evidence="2 3">
    <name type="scientific">Campylobacter phage vB_CjeM_Los1</name>
    <dbReference type="NCBI Taxonomy" id="1904491"/>
    <lineage>
        <taxon>Viruses</taxon>
        <taxon>Duplodnaviria</taxon>
        <taxon>Heunggongvirae</taxon>
        <taxon>Uroviricota</taxon>
        <taxon>Caudoviricetes</taxon>
        <taxon>Connertonviridae</taxon>
        <taxon>Fletchervirus</taxon>
        <taxon>Fletchervirus Los1</taxon>
    </lineage>
</organism>
<dbReference type="Pfam" id="PF09643">
    <property type="entry name" value="YopX"/>
    <property type="match status" value="1"/>
</dbReference>
<name>A0A1D8EXH1_9CAUD</name>
<dbReference type="InterPro" id="IPR023385">
    <property type="entry name" value="YopX-like_C"/>
</dbReference>